<feature type="compositionally biased region" description="Low complexity" evidence="1">
    <location>
        <begin position="417"/>
        <end position="436"/>
    </location>
</feature>
<reference evidence="3" key="1">
    <citation type="submission" date="2019-10" db="EMBL/GenBank/DDBJ databases">
        <authorList>
            <consortium name="DOE Joint Genome Institute"/>
            <person name="Kuo A."/>
            <person name="Miyauchi S."/>
            <person name="Kiss E."/>
            <person name="Drula E."/>
            <person name="Kohler A."/>
            <person name="Sanchez-Garcia M."/>
            <person name="Andreopoulos B."/>
            <person name="Barry K.W."/>
            <person name="Bonito G."/>
            <person name="Buee M."/>
            <person name="Carver A."/>
            <person name="Chen C."/>
            <person name="Cichocki N."/>
            <person name="Clum A."/>
            <person name="Culley D."/>
            <person name="Crous P.W."/>
            <person name="Fauchery L."/>
            <person name="Girlanda M."/>
            <person name="Hayes R."/>
            <person name="Keri Z."/>
            <person name="LaButti K."/>
            <person name="Lipzen A."/>
            <person name="Lombard V."/>
            <person name="Magnuson J."/>
            <person name="Maillard F."/>
            <person name="Morin E."/>
            <person name="Murat C."/>
            <person name="Nolan M."/>
            <person name="Ohm R."/>
            <person name="Pangilinan J."/>
            <person name="Pereira M."/>
            <person name="Perotto S."/>
            <person name="Peter M."/>
            <person name="Riley R."/>
            <person name="Sitrit Y."/>
            <person name="Stielow B."/>
            <person name="Szollosi G."/>
            <person name="Zifcakova L."/>
            <person name="Stursova M."/>
            <person name="Spatafora J.W."/>
            <person name="Tedersoo L."/>
            <person name="Vaario L.-M."/>
            <person name="Yamada A."/>
            <person name="Yan M."/>
            <person name="Wang P."/>
            <person name="Xu J."/>
            <person name="Bruns T."/>
            <person name="Baldrian P."/>
            <person name="Vilgalys R."/>
            <person name="Henrissat B."/>
            <person name="Grigoriev I.V."/>
            <person name="Hibbett D."/>
            <person name="Nagy L.G."/>
            <person name="Martin F.M."/>
        </authorList>
    </citation>
    <scope>NUCLEOTIDE SEQUENCE</scope>
    <source>
        <strain evidence="3">BED1</strain>
    </source>
</reference>
<dbReference type="EMBL" id="WHUW01000004">
    <property type="protein sequence ID" value="KAF8447363.1"/>
    <property type="molecule type" value="Genomic_DNA"/>
</dbReference>
<organism evidence="3 4">
    <name type="scientific">Boletus edulis BED1</name>
    <dbReference type="NCBI Taxonomy" id="1328754"/>
    <lineage>
        <taxon>Eukaryota</taxon>
        <taxon>Fungi</taxon>
        <taxon>Dikarya</taxon>
        <taxon>Basidiomycota</taxon>
        <taxon>Agaricomycotina</taxon>
        <taxon>Agaricomycetes</taxon>
        <taxon>Agaricomycetidae</taxon>
        <taxon>Boletales</taxon>
        <taxon>Boletineae</taxon>
        <taxon>Boletaceae</taxon>
        <taxon>Boletoideae</taxon>
        <taxon>Boletus</taxon>
    </lineage>
</organism>
<dbReference type="PANTHER" id="PTHR38248:SF2">
    <property type="entry name" value="FUNK1 11"/>
    <property type="match status" value="1"/>
</dbReference>
<evidence type="ECO:0000259" key="2">
    <source>
        <dbReference type="PROSITE" id="PS50011"/>
    </source>
</evidence>
<feature type="compositionally biased region" description="Polar residues" evidence="1">
    <location>
        <begin position="25"/>
        <end position="40"/>
    </location>
</feature>
<dbReference type="InterPro" id="IPR000719">
    <property type="entry name" value="Prot_kinase_dom"/>
</dbReference>
<protein>
    <recommendedName>
        <fullName evidence="2">Protein kinase domain-containing protein</fullName>
    </recommendedName>
</protein>
<accession>A0AAD4C477</accession>
<feature type="region of interest" description="Disordered" evidence="1">
    <location>
        <begin position="686"/>
        <end position="709"/>
    </location>
</feature>
<feature type="region of interest" description="Disordered" evidence="1">
    <location>
        <begin position="417"/>
        <end position="488"/>
    </location>
</feature>
<dbReference type="InterPro" id="IPR040976">
    <property type="entry name" value="Pkinase_fungal"/>
</dbReference>
<dbReference type="InterPro" id="IPR008266">
    <property type="entry name" value="Tyr_kinase_AS"/>
</dbReference>
<dbReference type="SUPFAM" id="SSF56112">
    <property type="entry name" value="Protein kinase-like (PK-like)"/>
    <property type="match status" value="1"/>
</dbReference>
<dbReference type="GO" id="GO:0004672">
    <property type="term" value="F:protein kinase activity"/>
    <property type="evidence" value="ECO:0007669"/>
    <property type="project" value="InterPro"/>
</dbReference>
<proteinExistence type="predicted"/>
<comment type="caution">
    <text evidence="3">The sequence shown here is derived from an EMBL/GenBank/DDBJ whole genome shotgun (WGS) entry which is preliminary data.</text>
</comment>
<dbReference type="GO" id="GO:0005524">
    <property type="term" value="F:ATP binding"/>
    <property type="evidence" value="ECO:0007669"/>
    <property type="project" value="InterPro"/>
</dbReference>
<dbReference type="PROSITE" id="PS50011">
    <property type="entry name" value="PROTEIN_KINASE_DOM"/>
    <property type="match status" value="1"/>
</dbReference>
<reference evidence="3" key="2">
    <citation type="journal article" date="2020" name="Nat. Commun.">
        <title>Large-scale genome sequencing of mycorrhizal fungi provides insights into the early evolution of symbiotic traits.</title>
        <authorList>
            <person name="Miyauchi S."/>
            <person name="Kiss E."/>
            <person name="Kuo A."/>
            <person name="Drula E."/>
            <person name="Kohler A."/>
            <person name="Sanchez-Garcia M."/>
            <person name="Morin E."/>
            <person name="Andreopoulos B."/>
            <person name="Barry K.W."/>
            <person name="Bonito G."/>
            <person name="Buee M."/>
            <person name="Carver A."/>
            <person name="Chen C."/>
            <person name="Cichocki N."/>
            <person name="Clum A."/>
            <person name="Culley D."/>
            <person name="Crous P.W."/>
            <person name="Fauchery L."/>
            <person name="Girlanda M."/>
            <person name="Hayes R.D."/>
            <person name="Keri Z."/>
            <person name="LaButti K."/>
            <person name="Lipzen A."/>
            <person name="Lombard V."/>
            <person name="Magnuson J."/>
            <person name="Maillard F."/>
            <person name="Murat C."/>
            <person name="Nolan M."/>
            <person name="Ohm R.A."/>
            <person name="Pangilinan J."/>
            <person name="Pereira M.F."/>
            <person name="Perotto S."/>
            <person name="Peter M."/>
            <person name="Pfister S."/>
            <person name="Riley R."/>
            <person name="Sitrit Y."/>
            <person name="Stielow J.B."/>
            <person name="Szollosi G."/>
            <person name="Zifcakova L."/>
            <person name="Stursova M."/>
            <person name="Spatafora J.W."/>
            <person name="Tedersoo L."/>
            <person name="Vaario L.M."/>
            <person name="Yamada A."/>
            <person name="Yan M."/>
            <person name="Wang P."/>
            <person name="Xu J."/>
            <person name="Bruns T."/>
            <person name="Baldrian P."/>
            <person name="Vilgalys R."/>
            <person name="Dunand C."/>
            <person name="Henrissat B."/>
            <person name="Grigoriev I.V."/>
            <person name="Hibbett D."/>
            <person name="Nagy L.G."/>
            <person name="Martin F.M."/>
        </authorList>
    </citation>
    <scope>NUCLEOTIDE SEQUENCE</scope>
    <source>
        <strain evidence="3">BED1</strain>
    </source>
</reference>
<dbReference type="Pfam" id="PF17667">
    <property type="entry name" value="Pkinase_fungal"/>
    <property type="match status" value="1"/>
</dbReference>
<name>A0AAD4C477_BOLED</name>
<sequence length="901" mass="101396">MEFLRFRDKENVVVPVRTEAHPSPMKQSASNLPPGQSHTRTTVDAGLNHELAMARYLMDDLADHVFGHIVSTELARDILRQFIDDGFVQVFKQSTPRYNHNLEALDPCAEDVERAIEQAFKDADMHDCIRPGTDGDHRQSESSPEDTKGKGKQTNSKGREKKNQATYSFKWSTFPTEPIDEDELVDFLNEITDRAFDFAQSKLVDGAPKLNHRFTARTDKNHAMPLSYEPDGEDMRPDFLLLPVEAFLDDFKTVDPRYLNFTATRLVGEAKNKDLAAGVEQVQRYARGLKRAQPWVHYILAMAITRDKAVFMRGEGSGTERLELILADGRGCIEFIRILLGLALAEDVDLGQNPDVELKNETRTCGVNSITHRSVASNIPSSATASRVTKTTNATEPIRVLSSDVLDAASDALPISSRTRSASAASNRSASVTSRALPSSSRIHNALLARRQPPPSASSASSKRVYSNIGEGGHQDGRKKKRKIDESVTTQEDRMVFFPLRVYRHTCLGILFTSSSIRGRGTTVFCVVDLSDEKSRLALKMSWQDLERMDDQVAVMKRLVDHPHRNVIVPTKTFNADRKGQTCTTLGAIRGFLEEQIQLVNVENRVLSVSVSELKRPVKYFWGVHDFVRGLHGALLGHEFLTSIGILHRDISENNIVLGLYPWQERGYLIDFDMAILQDAEETTQSSSTQSVGQLHQHAERTTTQPRWPDETKHIKGIRTGTFPYISFNVLMGERHTHFDDVESFFYVLLLFFFSYAGPLPKTELENAHDNGFVRPIGSGRLPHTRSWPKKYAVWADGEAEAVGHSKGFGIQNANGARYLDESAELRDCLNNNWPEDLHAPIRNLLWETLTAFGESTHRTGRRTEVSHTRFISILDKWLVTHAELEHEYSNCPDFKDSKLG</sequence>
<dbReference type="AlphaFoldDB" id="A0AAD4C477"/>
<dbReference type="PANTHER" id="PTHR38248">
    <property type="entry name" value="FUNK1 6"/>
    <property type="match status" value="1"/>
</dbReference>
<dbReference type="InterPro" id="IPR011009">
    <property type="entry name" value="Kinase-like_dom_sf"/>
</dbReference>
<gene>
    <name evidence="3" type="ORF">L210DRAFT_3757279</name>
</gene>
<evidence type="ECO:0000313" key="4">
    <source>
        <dbReference type="Proteomes" id="UP001194468"/>
    </source>
</evidence>
<feature type="domain" description="Protein kinase" evidence="2">
    <location>
        <begin position="512"/>
        <end position="871"/>
    </location>
</feature>
<evidence type="ECO:0000313" key="3">
    <source>
        <dbReference type="EMBL" id="KAF8447363.1"/>
    </source>
</evidence>
<feature type="region of interest" description="Disordered" evidence="1">
    <location>
        <begin position="17"/>
        <end position="40"/>
    </location>
</feature>
<feature type="region of interest" description="Disordered" evidence="1">
    <location>
        <begin position="123"/>
        <end position="163"/>
    </location>
</feature>
<feature type="compositionally biased region" description="Basic and acidic residues" evidence="1">
    <location>
        <begin position="123"/>
        <end position="149"/>
    </location>
</feature>
<dbReference type="Proteomes" id="UP001194468">
    <property type="component" value="Unassembled WGS sequence"/>
</dbReference>
<dbReference type="PROSITE" id="PS00109">
    <property type="entry name" value="PROTEIN_KINASE_TYR"/>
    <property type="match status" value="1"/>
</dbReference>
<dbReference type="Gene3D" id="1.10.510.10">
    <property type="entry name" value="Transferase(Phosphotransferase) domain 1"/>
    <property type="match status" value="1"/>
</dbReference>
<evidence type="ECO:0000256" key="1">
    <source>
        <dbReference type="SAM" id="MobiDB-lite"/>
    </source>
</evidence>
<keyword evidence="4" id="KW-1185">Reference proteome</keyword>